<dbReference type="EMBL" id="HG996468">
    <property type="protein sequence ID" value="CAG1851733.1"/>
    <property type="molecule type" value="Genomic_DNA"/>
</dbReference>
<gene>
    <name evidence="1" type="ORF">GSMUA_188330.1</name>
</gene>
<reference evidence="1" key="1">
    <citation type="submission" date="2021-03" db="EMBL/GenBank/DDBJ databases">
        <authorList>
            <consortium name="Genoscope - CEA"/>
            <person name="William W."/>
        </authorList>
    </citation>
    <scope>NUCLEOTIDE SEQUENCE</scope>
    <source>
        <strain evidence="1">Doubled-haploid Pahang</strain>
    </source>
</reference>
<sequence length="179" mass="19465">MGNYVSCTLAGPAGGHARSVKVILPCGRVQRIDGPANAAELMLDAPGHFLVDSRSMHVGRRFAPLVADEDLEMGHVYAMFPMKRVNAVVAAADMAALLMAARKEVRRELGGGARVLPDATHVSTEVAEDYPPESEQNAARTSLEEAAAAEMREFRYRLSMCRSRRPTLETIAEEPICSR</sequence>
<organism evidence="1">
    <name type="scientific">Musa acuminata subsp. malaccensis</name>
    <name type="common">Wild banana</name>
    <name type="synonym">Musa malaccensis</name>
    <dbReference type="NCBI Taxonomy" id="214687"/>
    <lineage>
        <taxon>Eukaryota</taxon>
        <taxon>Viridiplantae</taxon>
        <taxon>Streptophyta</taxon>
        <taxon>Embryophyta</taxon>
        <taxon>Tracheophyta</taxon>
        <taxon>Spermatophyta</taxon>
        <taxon>Magnoliopsida</taxon>
        <taxon>Liliopsida</taxon>
        <taxon>Zingiberales</taxon>
        <taxon>Musaceae</taxon>
        <taxon>Musa</taxon>
    </lineage>
</organism>
<dbReference type="AlphaFoldDB" id="A0A8D7ALC8"/>
<proteinExistence type="predicted"/>
<dbReference type="InterPro" id="IPR025322">
    <property type="entry name" value="PADRE_dom"/>
</dbReference>
<evidence type="ECO:0000313" key="1">
    <source>
        <dbReference type="EMBL" id="CAG1851733.1"/>
    </source>
</evidence>
<dbReference type="Pfam" id="PF14009">
    <property type="entry name" value="PADRE"/>
    <property type="match status" value="1"/>
</dbReference>
<accession>A0A8D7ALC8</accession>
<dbReference type="PANTHER" id="PTHR33052">
    <property type="entry name" value="DUF4228 DOMAIN PROTEIN-RELATED"/>
    <property type="match status" value="1"/>
</dbReference>
<name>A0A8D7ALC8_MUSAM</name>
<protein>
    <submittedName>
        <fullName evidence="1">(wild Malaysian banana) hypothetical protein</fullName>
    </submittedName>
</protein>